<comment type="subcellular location">
    <subcellularLocation>
        <location evidence="1">Endomembrane system</location>
    </subcellularLocation>
</comment>
<feature type="transmembrane region" description="Helical" evidence="4">
    <location>
        <begin position="294"/>
        <end position="320"/>
    </location>
</feature>
<evidence type="ECO:0000256" key="1">
    <source>
        <dbReference type="ARBA" id="ARBA00004308"/>
    </source>
</evidence>
<evidence type="ECO:0000313" key="6">
    <source>
        <dbReference type="EMBL" id="CAD8727311.1"/>
    </source>
</evidence>
<feature type="transmembrane region" description="Helical" evidence="4">
    <location>
        <begin position="482"/>
        <end position="505"/>
    </location>
</feature>
<protein>
    <submittedName>
        <fullName evidence="5">Uncharacterized protein</fullName>
    </submittedName>
</protein>
<keyword evidence="4" id="KW-1133">Transmembrane helix</keyword>
<evidence type="ECO:0000313" key="5">
    <source>
        <dbReference type="EMBL" id="CAD8727310.1"/>
    </source>
</evidence>
<keyword evidence="4" id="KW-0812">Transmembrane</keyword>
<reference evidence="5" key="1">
    <citation type="submission" date="2021-01" db="EMBL/GenBank/DDBJ databases">
        <authorList>
            <person name="Corre E."/>
            <person name="Pelletier E."/>
            <person name="Niang G."/>
            <person name="Scheremetjew M."/>
            <person name="Finn R."/>
            <person name="Kale V."/>
            <person name="Holt S."/>
            <person name="Cochrane G."/>
            <person name="Meng A."/>
            <person name="Brown T."/>
            <person name="Cohen L."/>
        </authorList>
    </citation>
    <scope>NUCLEOTIDE SEQUENCE</scope>
    <source>
        <strain evidence="5">Clade-D-RCC2573</strain>
    </source>
</reference>
<dbReference type="EMBL" id="HBFF01000277">
    <property type="protein sequence ID" value="CAD8727310.1"/>
    <property type="molecule type" value="Transcribed_RNA"/>
</dbReference>
<accession>A0A6T5SMS0</accession>
<feature type="transmembrane region" description="Helical" evidence="4">
    <location>
        <begin position="389"/>
        <end position="414"/>
    </location>
</feature>
<dbReference type="InterPro" id="IPR045033">
    <property type="entry name" value="PILS1/3/4/5/7"/>
</dbReference>
<dbReference type="AlphaFoldDB" id="A0A6T5SMS0"/>
<name>A0A6T5SMS0_9CHLO</name>
<feature type="compositionally biased region" description="Acidic residues" evidence="3">
    <location>
        <begin position="134"/>
        <end position="147"/>
    </location>
</feature>
<evidence type="ECO:0000256" key="4">
    <source>
        <dbReference type="SAM" id="Phobius"/>
    </source>
</evidence>
<evidence type="ECO:0000256" key="2">
    <source>
        <dbReference type="ARBA" id="ARBA00022448"/>
    </source>
</evidence>
<feature type="region of interest" description="Disordered" evidence="3">
    <location>
        <begin position="134"/>
        <end position="155"/>
    </location>
</feature>
<feature type="transmembrane region" description="Helical" evidence="4">
    <location>
        <begin position="672"/>
        <end position="691"/>
    </location>
</feature>
<keyword evidence="4" id="KW-0472">Membrane</keyword>
<feature type="transmembrane region" description="Helical" evidence="4">
    <location>
        <begin position="264"/>
        <end position="288"/>
    </location>
</feature>
<gene>
    <name evidence="5" type="ORF">OMED0936_LOCUS218</name>
    <name evidence="6" type="ORF">OMED0936_LOCUS219</name>
</gene>
<feature type="transmembrane region" description="Helical" evidence="4">
    <location>
        <begin position="182"/>
        <end position="210"/>
    </location>
</feature>
<evidence type="ECO:0000256" key="3">
    <source>
        <dbReference type="SAM" id="MobiDB-lite"/>
    </source>
</evidence>
<feature type="transmembrane region" description="Helical" evidence="4">
    <location>
        <begin position="594"/>
        <end position="617"/>
    </location>
</feature>
<dbReference type="EMBL" id="HBFF01000278">
    <property type="protein sequence ID" value="CAD8727311.1"/>
    <property type="molecule type" value="Transcribed_RNA"/>
</dbReference>
<dbReference type="GO" id="GO:0012505">
    <property type="term" value="C:endomembrane system"/>
    <property type="evidence" value="ECO:0007669"/>
    <property type="project" value="UniProtKB-SubCell"/>
</dbReference>
<proteinExistence type="predicted"/>
<feature type="region of interest" description="Disordered" evidence="3">
    <location>
        <begin position="73"/>
        <end position="115"/>
    </location>
</feature>
<keyword evidence="2" id="KW-0813">Transport</keyword>
<dbReference type="PANTHER" id="PTHR31651:SF36">
    <property type="entry name" value="AUXIN EFFLUX CARRIER FAMILY PROTEIN"/>
    <property type="match status" value="1"/>
</dbReference>
<dbReference type="GO" id="GO:0080162">
    <property type="term" value="P:endoplasmic reticulum to cytosol auxin transport"/>
    <property type="evidence" value="ECO:0007669"/>
    <property type="project" value="InterPro"/>
</dbReference>
<organism evidence="5">
    <name type="scientific">Ostreococcus mediterraneus</name>
    <dbReference type="NCBI Taxonomy" id="1486918"/>
    <lineage>
        <taxon>Eukaryota</taxon>
        <taxon>Viridiplantae</taxon>
        <taxon>Chlorophyta</taxon>
        <taxon>Mamiellophyceae</taxon>
        <taxon>Mamiellales</taxon>
        <taxon>Bathycoccaceae</taxon>
        <taxon>Ostreococcus</taxon>
    </lineage>
</organism>
<feature type="transmembrane region" description="Helical" evidence="4">
    <location>
        <begin position="230"/>
        <end position="252"/>
    </location>
</feature>
<feature type="transmembrane region" description="Helical" evidence="4">
    <location>
        <begin position="445"/>
        <end position="462"/>
    </location>
</feature>
<sequence>MTTVLSWRCASSARVDGARARASASSGVVCVRRASSRARGVRVRTDASSSSVGGVGLNARRVSVLGTSRRAVRRRAVGGMDDDGVPSERAKSSGVSSADESDGGVVEDATTGGVEDVEVEDEDVANDVEVVAEVEREASEDEETTDEIEARERAEERDAEVVSRRVFGVDDDSRAKAWTRSLFAGAALLFVAGWCFPKVISILCSYFEPLDTAVNAYMALTTNVGLDLRILRATATATFKVVALCVVITGLMREGKLPLETPVVVSKLAFNVMLPAYLCTRVAATLYLSPLTKALAILPISAMAQVIVGSCIGVLVTIVVNKLFAYTAEHFEGKDEMDEEEEQQLEREKRDMSRLGIAACSFGNTFTLPLVFLTEVLGRARADETAGYIALYLIGWTPVLWTVGFLLIAGPVAVAGLSKEGGKKDVVKDVYLTTKATMGRIGKELLNPPLLGIIAGVMIGATPLKEVFVGNFADATVNFPAYLSFIAVVFRALFELAASIGAAALPGQMLVLASSLVKITPEDVEKRIARAAKAAARGSDCGPDDEDAKSLARVALARLRCTTLSVLSSVGSAWAKSRAAIAYLFNIPLPDMRALTAACIVRFGVLPAACLFGLLFLSALNSPWFPSDANAALVLLTMSCMPAAQNLVLLTQLRDATRPLAPRLAAMMLRQYVVAIIPVTFWLTAFTGAVVSPT</sequence>
<feature type="transmembrane region" description="Helical" evidence="4">
    <location>
        <begin position="629"/>
        <end position="651"/>
    </location>
</feature>
<feature type="transmembrane region" description="Helical" evidence="4">
    <location>
        <begin position="355"/>
        <end position="377"/>
    </location>
</feature>
<dbReference type="PANTHER" id="PTHR31651">
    <property type="match status" value="1"/>
</dbReference>